<protein>
    <submittedName>
        <fullName evidence="1">Uncharacterized protein</fullName>
    </submittedName>
</protein>
<sequence length="47" mass="5338">MLKPIPYSYPPTPNKKTFLRNCVDSSEALAFSNSLNFTIEQKKIYAA</sequence>
<organism evidence="1">
    <name type="scientific">Anguilla anguilla</name>
    <name type="common">European freshwater eel</name>
    <name type="synonym">Muraena anguilla</name>
    <dbReference type="NCBI Taxonomy" id="7936"/>
    <lineage>
        <taxon>Eukaryota</taxon>
        <taxon>Metazoa</taxon>
        <taxon>Chordata</taxon>
        <taxon>Craniata</taxon>
        <taxon>Vertebrata</taxon>
        <taxon>Euteleostomi</taxon>
        <taxon>Actinopterygii</taxon>
        <taxon>Neopterygii</taxon>
        <taxon>Teleostei</taxon>
        <taxon>Anguilliformes</taxon>
        <taxon>Anguillidae</taxon>
        <taxon>Anguilla</taxon>
    </lineage>
</organism>
<evidence type="ECO:0000313" key="1">
    <source>
        <dbReference type="EMBL" id="JAH76008.1"/>
    </source>
</evidence>
<reference evidence="1" key="2">
    <citation type="journal article" date="2015" name="Fish Shellfish Immunol.">
        <title>Early steps in the European eel (Anguilla anguilla)-Vibrio vulnificus interaction in the gills: Role of the RtxA13 toxin.</title>
        <authorList>
            <person name="Callol A."/>
            <person name="Pajuelo D."/>
            <person name="Ebbesson L."/>
            <person name="Teles M."/>
            <person name="MacKenzie S."/>
            <person name="Amaro C."/>
        </authorList>
    </citation>
    <scope>NUCLEOTIDE SEQUENCE</scope>
</reference>
<dbReference type="AlphaFoldDB" id="A0A0E9VFN1"/>
<dbReference type="EMBL" id="GBXM01032569">
    <property type="protein sequence ID" value="JAH76008.1"/>
    <property type="molecule type" value="Transcribed_RNA"/>
</dbReference>
<reference evidence="1" key="1">
    <citation type="submission" date="2014-11" db="EMBL/GenBank/DDBJ databases">
        <authorList>
            <person name="Amaro Gonzalez C."/>
        </authorList>
    </citation>
    <scope>NUCLEOTIDE SEQUENCE</scope>
</reference>
<proteinExistence type="predicted"/>
<name>A0A0E9VFN1_ANGAN</name>
<accession>A0A0E9VFN1</accession>